<dbReference type="InterPro" id="IPR012349">
    <property type="entry name" value="Split_barrel_FMN-bd"/>
</dbReference>
<dbReference type="InterPro" id="IPR008254">
    <property type="entry name" value="Flavodoxin/NO_synth"/>
</dbReference>
<keyword evidence="5" id="KW-0249">Electron transport</keyword>
<dbReference type="Gene3D" id="3.40.50.360">
    <property type="match status" value="1"/>
</dbReference>
<evidence type="ECO:0000256" key="5">
    <source>
        <dbReference type="ARBA" id="ARBA00022982"/>
    </source>
</evidence>
<evidence type="ECO:0000256" key="2">
    <source>
        <dbReference type="ARBA" id="ARBA00006098"/>
    </source>
</evidence>
<dbReference type="InterPro" id="IPR029039">
    <property type="entry name" value="Flavoprotein-like_sf"/>
</dbReference>
<dbReference type="InterPro" id="IPR045761">
    <property type="entry name" value="ODP_dom"/>
</dbReference>
<keyword evidence="6" id="KW-0560">Oxidoreductase</keyword>
<dbReference type="GO" id="GO:0016646">
    <property type="term" value="F:oxidoreductase activity, acting on the CH-NH group of donors, NAD or NADP as acceptor"/>
    <property type="evidence" value="ECO:0007669"/>
    <property type="project" value="UniProtKB-ARBA"/>
</dbReference>
<comment type="caution">
    <text evidence="8">The sequence shown here is derived from an EMBL/GenBank/DDBJ whole genome shotgun (WGS) entry which is preliminary data.</text>
</comment>
<evidence type="ECO:0000256" key="6">
    <source>
        <dbReference type="ARBA" id="ARBA00023002"/>
    </source>
</evidence>
<sequence length="584" mass="64652">MQPSALNPTPLTTTRPRDVQIAPLGNQTTVLRSRTWERLKFEVEYNLCQGTTANSYVIRGDRTALIDPPGESFTHLYLQELQQFLTGTPLDYIIMGHVNPNRMATLAALVKHHPQVTLVCSRPAAQALRATFPEWGDRLHTICPPEGLLDLGQGHVLQLLPVPTPRWPDGLCTYDLKTQILFSDKLFGAHICQDALFDEDWRKLEVDRRYYFDCLHASQSKQVQTALAQLAPLPLKYIAPGHGPIVRYSLSRLQNDYRQWCQHQTHQTMRVALLYASAYGNTAILADAIAQGLIEAGLAVESINCEQADPVALAKAIETSDGFIMGSPTLGGHAPVQIQTALGTVLSSAAKTKLAGVFGSYGWSGEAIDLIEEKLRDNNYRFGFETIRVRFSPTASVLQTCRDAGIQFAQQLRKQKKRQSPRQSITETQADRTEQAVGRVIGSLCVATTCQGDTHSGALTSWVTQSSFTPPGIMMAIPATPYAQRFLQPDAKFILNVLTEGRTIRRHFAHQPQPGENPFQAIAHYAGSNGCLILEEALAYLECRVQRWMQCGDHWLVYAIVQAGDVLVDDGVTAVQQRTSGSQY</sequence>
<dbReference type="Gene3D" id="3.60.15.10">
    <property type="entry name" value="Ribonuclease Z/Hydroxyacylglutathione hydrolase-like"/>
    <property type="match status" value="1"/>
</dbReference>
<dbReference type="Gene3D" id="2.30.110.10">
    <property type="entry name" value="Electron Transport, Fmn-binding Protein, Chain A"/>
    <property type="match status" value="1"/>
</dbReference>
<reference evidence="8" key="3">
    <citation type="submission" date="2020-02" db="EMBL/GenBank/DDBJ databases">
        <authorList>
            <person name="Sarangi A.N."/>
            <person name="Ghosh S."/>
            <person name="Mukherjee M."/>
            <person name="Tripathy S."/>
        </authorList>
    </citation>
    <scope>NUCLEOTIDE SEQUENCE</scope>
    <source>
        <strain evidence="8">BDU141951</strain>
    </source>
</reference>
<dbReference type="InterPro" id="IPR036866">
    <property type="entry name" value="RibonucZ/Hydroxyglut_hydro"/>
</dbReference>
<name>A0A0C1YFW6_9CYAN</name>
<dbReference type="InterPro" id="IPR001279">
    <property type="entry name" value="Metallo-B-lactamas"/>
</dbReference>
<reference evidence="8" key="2">
    <citation type="journal article" date="2015" name="Genome Announc.">
        <title>Draft Genome Sequence of Filamentous Marine Cyanobacterium Lyngbya confervoides Strain BDU141951.</title>
        <authorList>
            <person name="Chandrababunaidu M.M."/>
            <person name="Sen D."/>
            <person name="Tripathy S."/>
        </authorList>
    </citation>
    <scope>NUCLEOTIDE SEQUENCE</scope>
    <source>
        <strain evidence="8">BDU141951</strain>
    </source>
</reference>
<comment type="similarity">
    <text evidence="3">In the N-terminal section; belongs to the zinc metallo-hydrolase group 3 family.</text>
</comment>
<evidence type="ECO:0000313" key="8">
    <source>
        <dbReference type="EMBL" id="NEV67651.1"/>
    </source>
</evidence>
<dbReference type="GO" id="GO:0010181">
    <property type="term" value="F:FMN binding"/>
    <property type="evidence" value="ECO:0007669"/>
    <property type="project" value="InterPro"/>
</dbReference>
<dbReference type="PANTHER" id="PTHR32145">
    <property type="entry name" value="DIFLAVIN FLAVOPROTEIN A 2-RELATED"/>
    <property type="match status" value="1"/>
</dbReference>
<gene>
    <name evidence="8" type="ORF">QQ91_011025</name>
</gene>
<dbReference type="Pfam" id="PF00258">
    <property type="entry name" value="Flavodoxin_1"/>
    <property type="match status" value="1"/>
</dbReference>
<dbReference type="SMART" id="SM00903">
    <property type="entry name" value="Flavin_Reduct"/>
    <property type="match status" value="1"/>
</dbReference>
<accession>A0A0C1YFW6</accession>
<dbReference type="SUPFAM" id="SSF52218">
    <property type="entry name" value="Flavoproteins"/>
    <property type="match status" value="1"/>
</dbReference>
<dbReference type="InterPro" id="IPR002563">
    <property type="entry name" value="Flavin_Rdtase-like_dom"/>
</dbReference>
<dbReference type="AlphaFoldDB" id="A0A0C1YFW6"/>
<dbReference type="CDD" id="cd07709">
    <property type="entry name" value="flavodiiron_proteins_MBL-fold"/>
    <property type="match status" value="1"/>
</dbReference>
<dbReference type="PANTHER" id="PTHR32145:SF32">
    <property type="entry name" value="DIFLAVIN FLAVOPROTEIN A 4-RELATED"/>
    <property type="match status" value="1"/>
</dbReference>
<protein>
    <submittedName>
        <fullName evidence="8">Flavin oxidoreductase</fullName>
    </submittedName>
</protein>
<organism evidence="8">
    <name type="scientific">Lyngbya confervoides BDU141951</name>
    <dbReference type="NCBI Taxonomy" id="1574623"/>
    <lineage>
        <taxon>Bacteria</taxon>
        <taxon>Bacillati</taxon>
        <taxon>Cyanobacteriota</taxon>
        <taxon>Cyanophyceae</taxon>
        <taxon>Oscillatoriophycideae</taxon>
        <taxon>Oscillatoriales</taxon>
        <taxon>Microcoleaceae</taxon>
        <taxon>Lyngbya</taxon>
    </lineage>
</organism>
<evidence type="ECO:0000256" key="1">
    <source>
        <dbReference type="ARBA" id="ARBA00001962"/>
    </source>
</evidence>
<proteinExistence type="inferred from homology"/>
<dbReference type="SUPFAM" id="SSF50475">
    <property type="entry name" value="FMN-binding split barrel"/>
    <property type="match status" value="1"/>
</dbReference>
<dbReference type="GO" id="GO:0009055">
    <property type="term" value="F:electron transfer activity"/>
    <property type="evidence" value="ECO:0007669"/>
    <property type="project" value="InterPro"/>
</dbReference>
<evidence type="ECO:0000256" key="3">
    <source>
        <dbReference type="ARBA" id="ARBA00007121"/>
    </source>
</evidence>
<dbReference type="InterPro" id="IPR051285">
    <property type="entry name" value="NADH_oxidoreductase_modular"/>
</dbReference>
<comment type="similarity">
    <text evidence="2">In the C-terminal section; belongs to the flavodoxin reductase family.</text>
</comment>
<dbReference type="Pfam" id="PF01613">
    <property type="entry name" value="Flavin_Reduct"/>
    <property type="match status" value="1"/>
</dbReference>
<reference evidence="8" key="1">
    <citation type="submission" date="2014-11" db="EMBL/GenBank/DDBJ databases">
        <authorList>
            <person name="Malar M.C."/>
            <person name="Sen D."/>
            <person name="Tripathy S."/>
        </authorList>
    </citation>
    <scope>NUCLEOTIDE SEQUENCE</scope>
    <source>
        <strain evidence="8">BDU141951</strain>
    </source>
</reference>
<dbReference type="Pfam" id="PF19583">
    <property type="entry name" value="ODP"/>
    <property type="match status" value="1"/>
</dbReference>
<keyword evidence="4" id="KW-0813">Transport</keyword>
<comment type="cofactor">
    <cofactor evidence="1">
        <name>Fe cation</name>
        <dbReference type="ChEBI" id="CHEBI:24875"/>
    </cofactor>
</comment>
<comment type="function">
    <text evidence="7">Mediates electron transfer from NADH to oxygen, reducing it to water. This modular protein has 3 redox cofactors, in other organisms the same activity requires 2 or 3 proteins.</text>
</comment>
<dbReference type="SMART" id="SM00849">
    <property type="entry name" value="Lactamase_B"/>
    <property type="match status" value="1"/>
</dbReference>
<evidence type="ECO:0000256" key="7">
    <source>
        <dbReference type="ARBA" id="ARBA00025633"/>
    </source>
</evidence>
<evidence type="ECO:0000256" key="4">
    <source>
        <dbReference type="ARBA" id="ARBA00022448"/>
    </source>
</evidence>
<dbReference type="SUPFAM" id="SSF56281">
    <property type="entry name" value="Metallo-hydrolase/oxidoreductase"/>
    <property type="match status" value="1"/>
</dbReference>
<dbReference type="PROSITE" id="PS50902">
    <property type="entry name" value="FLAVODOXIN_LIKE"/>
    <property type="match status" value="1"/>
</dbReference>
<dbReference type="InterPro" id="IPR001226">
    <property type="entry name" value="Flavodoxin_CS"/>
</dbReference>
<dbReference type="PROSITE" id="PS00201">
    <property type="entry name" value="FLAVODOXIN"/>
    <property type="match status" value="1"/>
</dbReference>
<dbReference type="EMBL" id="JTHE02000003">
    <property type="protein sequence ID" value="NEV67651.1"/>
    <property type="molecule type" value="Genomic_DNA"/>
</dbReference>